<evidence type="ECO:0000259" key="1">
    <source>
        <dbReference type="PROSITE" id="PS50937"/>
    </source>
</evidence>
<dbReference type="Pfam" id="PF13411">
    <property type="entry name" value="MerR_1"/>
    <property type="match status" value="1"/>
</dbReference>
<dbReference type="Gene3D" id="1.10.1240.10">
    <property type="entry name" value="Methionine synthase domain"/>
    <property type="match status" value="1"/>
</dbReference>
<dbReference type="Pfam" id="PF02607">
    <property type="entry name" value="B12-binding_2"/>
    <property type="match status" value="1"/>
</dbReference>
<comment type="caution">
    <text evidence="2">The sequence shown here is derived from an EMBL/GenBank/DDBJ whole genome shotgun (WGS) entry which is preliminary data.</text>
</comment>
<keyword evidence="3" id="KW-1185">Reference proteome</keyword>
<dbReference type="CDD" id="cd01104">
    <property type="entry name" value="HTH_MlrA-CarA"/>
    <property type="match status" value="1"/>
</dbReference>
<evidence type="ECO:0000313" key="2">
    <source>
        <dbReference type="EMBL" id="MEL4455874.1"/>
    </source>
</evidence>
<dbReference type="InterPro" id="IPR000551">
    <property type="entry name" value="MerR-type_HTH_dom"/>
</dbReference>
<dbReference type="EMBL" id="JBCDNA010000002">
    <property type="protein sequence ID" value="MEL4455874.1"/>
    <property type="molecule type" value="Genomic_DNA"/>
</dbReference>
<evidence type="ECO:0000313" key="3">
    <source>
        <dbReference type="Proteomes" id="UP001474120"/>
    </source>
</evidence>
<dbReference type="InterPro" id="IPR009061">
    <property type="entry name" value="DNA-bd_dom_put_sf"/>
</dbReference>
<dbReference type="Gene3D" id="1.10.1660.10">
    <property type="match status" value="1"/>
</dbReference>
<dbReference type="InterPro" id="IPR036724">
    <property type="entry name" value="Cobalamin-bd_sf"/>
</dbReference>
<dbReference type="SUPFAM" id="SSF52242">
    <property type="entry name" value="Cobalamin (vitamin B12)-binding domain"/>
    <property type="match status" value="1"/>
</dbReference>
<reference evidence="2 3" key="1">
    <citation type="submission" date="2024-04" db="EMBL/GenBank/DDBJ databases">
        <title>whole genome sequencing of Lutimonas vermicola strain IMCC1616.</title>
        <authorList>
            <person name="Bae S.S."/>
        </authorList>
    </citation>
    <scope>NUCLEOTIDE SEQUENCE [LARGE SCALE GENOMIC DNA]</scope>
    <source>
        <strain evidence="2 3">IMCC1616</strain>
    </source>
</reference>
<dbReference type="InterPro" id="IPR036594">
    <property type="entry name" value="Meth_synthase_dom"/>
</dbReference>
<dbReference type="RefSeq" id="WP_342159854.1">
    <property type="nucleotide sequence ID" value="NZ_JBCDNA010000002.1"/>
</dbReference>
<dbReference type="SUPFAM" id="SSF46955">
    <property type="entry name" value="Putative DNA-binding domain"/>
    <property type="match status" value="1"/>
</dbReference>
<feature type="domain" description="HTH merR-type" evidence="1">
    <location>
        <begin position="3"/>
        <end position="51"/>
    </location>
</feature>
<dbReference type="SMART" id="SM00422">
    <property type="entry name" value="HTH_MERR"/>
    <property type="match status" value="1"/>
</dbReference>
<accession>A0ABU9L0F5</accession>
<dbReference type="PROSITE" id="PS50937">
    <property type="entry name" value="HTH_MERR_2"/>
    <property type="match status" value="1"/>
</dbReference>
<organism evidence="2 3">
    <name type="scientific">Lutimonas vermicola</name>
    <dbReference type="NCBI Taxonomy" id="414288"/>
    <lineage>
        <taxon>Bacteria</taxon>
        <taxon>Pseudomonadati</taxon>
        <taxon>Bacteroidota</taxon>
        <taxon>Flavobacteriia</taxon>
        <taxon>Flavobacteriales</taxon>
        <taxon>Flavobacteriaceae</taxon>
        <taxon>Lutimonas</taxon>
    </lineage>
</organism>
<dbReference type="Gene3D" id="3.40.50.280">
    <property type="entry name" value="Cobalamin-binding domain"/>
    <property type="match status" value="1"/>
</dbReference>
<dbReference type="InterPro" id="IPR003759">
    <property type="entry name" value="Cbl-bd_cap"/>
</dbReference>
<sequence>MVTYSVAQVEALTGIKAHTLRIWERRYDFLNPMRTPTNIRYYSDEQLKMLLNFGILVRNGYRVSKLNKMTPEEIYEEVAKVLADPESESSDDMKGLTLSMLEMNEEDFDNIFERQVIKKGFLRTITESIYPFLQYVGVLWTTNKAMIAQEHYMSNLIRQKIIAAIERLSIPPKGAPSIVLFLLEGEEHEIGLLLASFIAKEMGWNVYYLGQGVPIANIKKVIEIAEPNLLMTMFVTPKINKVNGYIESIVEGNSVPFVISGSMENLDAVADGEQLLKVSSPFDFQAHLERIQKEAVSGS</sequence>
<gene>
    <name evidence="2" type="ORF">AABB81_08200</name>
</gene>
<dbReference type="Proteomes" id="UP001474120">
    <property type="component" value="Unassembled WGS sequence"/>
</dbReference>
<protein>
    <submittedName>
        <fullName evidence="2">MerR family transcriptional regulator</fullName>
    </submittedName>
</protein>
<proteinExistence type="predicted"/>
<name>A0ABU9L0F5_9FLAO</name>